<evidence type="ECO:0000313" key="2">
    <source>
        <dbReference type="Proteomes" id="UP001186974"/>
    </source>
</evidence>
<dbReference type="Proteomes" id="UP001186974">
    <property type="component" value="Unassembled WGS sequence"/>
</dbReference>
<reference evidence="1" key="1">
    <citation type="submission" date="2024-09" db="EMBL/GenBank/DDBJ databases">
        <title>Black Yeasts Isolated from many extreme environments.</title>
        <authorList>
            <person name="Coleine C."/>
            <person name="Stajich J.E."/>
            <person name="Selbmann L."/>
        </authorList>
    </citation>
    <scope>NUCLEOTIDE SEQUENCE</scope>
    <source>
        <strain evidence="1">CCFEE 5737</strain>
    </source>
</reference>
<dbReference type="EMBL" id="JAWDJW010002575">
    <property type="protein sequence ID" value="KAK3077715.1"/>
    <property type="molecule type" value="Genomic_DNA"/>
</dbReference>
<comment type="caution">
    <text evidence="1">The sequence shown here is derived from an EMBL/GenBank/DDBJ whole genome shotgun (WGS) entry which is preliminary data.</text>
</comment>
<evidence type="ECO:0000313" key="1">
    <source>
        <dbReference type="EMBL" id="KAK3077715.1"/>
    </source>
</evidence>
<sequence length="477" mass="53148">MKEWTTGHPKVDPVTGEMILFHCTFIPPYIHYSVIPTESASNGVYGASFTKLLNKPVPGVSGAKMMHDFGVSSNHTVIMDLPLSLDPVNNLKGLPVVSYDSSKPSRFGVFPRRDPTQVRWFETDACCIFHTANTWDSLDSRGNAEAVNMLACRLTSATLVFSAGNITAPQPTPKTVTKVEKARRPSFFSSYDAEFQSRFSDPEKSPETRDESTESDYLLLAAHSTTKIEPSLTDADDEQCRLYYLRMPLFNNPSNHISHQFALSAVPFEFPSTHPNLGMHAARYIYGCSVSTSDSFGAALGKAAKIDVIMKMDAHALLARAEQRPPKSVTGCVDTRSVPEVLASIDPCDSIKAFKFPPGIYGQEPRFVPRHTNTGSPEDEDDGFLLFYTFDEAQLDDEGECPLDAVSELWILDARNMKDVLCKIRLPQRVPYGLHGNWFTEEEIKGQRAVERVRRLPEMEEGGVWQSVRRRLIKAVG</sequence>
<gene>
    <name evidence="1" type="ORF">LTS18_009496</name>
</gene>
<protein>
    <submittedName>
        <fullName evidence="1">Uncharacterized protein</fullName>
    </submittedName>
</protein>
<accession>A0ACC3DMG2</accession>
<organism evidence="1 2">
    <name type="scientific">Coniosporium uncinatum</name>
    <dbReference type="NCBI Taxonomy" id="93489"/>
    <lineage>
        <taxon>Eukaryota</taxon>
        <taxon>Fungi</taxon>
        <taxon>Dikarya</taxon>
        <taxon>Ascomycota</taxon>
        <taxon>Pezizomycotina</taxon>
        <taxon>Dothideomycetes</taxon>
        <taxon>Dothideomycetes incertae sedis</taxon>
        <taxon>Coniosporium</taxon>
    </lineage>
</organism>
<proteinExistence type="predicted"/>
<keyword evidence="2" id="KW-1185">Reference proteome</keyword>
<name>A0ACC3DMG2_9PEZI</name>